<keyword evidence="1" id="KW-1133">Transmembrane helix</keyword>
<gene>
    <name evidence="2" type="ORF">OO7_01096</name>
</gene>
<dbReference type="AlphaFoldDB" id="K8WKX0"/>
<protein>
    <submittedName>
        <fullName evidence="2">Uncharacterized protein</fullName>
    </submittedName>
</protein>
<proteinExistence type="predicted"/>
<sequence length="120" mass="14369">MKPNKKLIMMLFKVLQLYLKMKDNKLNYYSNNLRYGISSISFSIPFIIYLNDHKVIVLIFIYFIPNNTAYYSDNKSIFIRNGRKLYEIDSCALFLLLFFAKFIVLKLKKKNTKLHRIIIV</sequence>
<dbReference type="HOGENOM" id="CLU_2047614_0_0_6"/>
<name>K8WKX0_9GAMM</name>
<evidence type="ECO:0000313" key="2">
    <source>
        <dbReference type="EMBL" id="EKT61258.1"/>
    </source>
</evidence>
<organism evidence="2 3">
    <name type="scientific">Providencia sneebia DSM 19967</name>
    <dbReference type="NCBI Taxonomy" id="1141660"/>
    <lineage>
        <taxon>Bacteria</taxon>
        <taxon>Pseudomonadati</taxon>
        <taxon>Pseudomonadota</taxon>
        <taxon>Gammaproteobacteria</taxon>
        <taxon>Enterobacterales</taxon>
        <taxon>Morganellaceae</taxon>
        <taxon>Providencia</taxon>
    </lineage>
</organism>
<dbReference type="EMBL" id="AKKN01000002">
    <property type="protein sequence ID" value="EKT61258.1"/>
    <property type="molecule type" value="Genomic_DNA"/>
</dbReference>
<feature type="transmembrane region" description="Helical" evidence="1">
    <location>
        <begin position="42"/>
        <end position="65"/>
    </location>
</feature>
<accession>K8WKX0</accession>
<keyword evidence="1" id="KW-0472">Membrane</keyword>
<evidence type="ECO:0000313" key="3">
    <source>
        <dbReference type="Proteomes" id="UP000010290"/>
    </source>
</evidence>
<comment type="caution">
    <text evidence="2">The sequence shown here is derived from an EMBL/GenBank/DDBJ whole genome shotgun (WGS) entry which is preliminary data.</text>
</comment>
<keyword evidence="1" id="KW-0812">Transmembrane</keyword>
<keyword evidence="3" id="KW-1185">Reference proteome</keyword>
<dbReference type="Proteomes" id="UP000010290">
    <property type="component" value="Chromosome"/>
</dbReference>
<evidence type="ECO:0000256" key="1">
    <source>
        <dbReference type="SAM" id="Phobius"/>
    </source>
</evidence>
<reference evidence="2 3" key="1">
    <citation type="journal article" date="2012" name="BMC Genomics">
        <title>Comparative genomics of bacteria in the genus Providencia isolated from wild Drosophila melanogaster.</title>
        <authorList>
            <person name="Galac M.R."/>
            <person name="Lazzaro B.P."/>
        </authorList>
    </citation>
    <scope>NUCLEOTIDE SEQUENCE [LARGE SCALE GENOMIC DNA]</scope>
    <source>
        <strain evidence="2 3">DSM 19967</strain>
    </source>
</reference>
<feature type="transmembrane region" description="Helical" evidence="1">
    <location>
        <begin position="85"/>
        <end position="104"/>
    </location>
</feature>